<organism evidence="5 6">
    <name type="scientific">Thomasclavelia ramosa</name>
    <dbReference type="NCBI Taxonomy" id="1547"/>
    <lineage>
        <taxon>Bacteria</taxon>
        <taxon>Bacillati</taxon>
        <taxon>Bacillota</taxon>
        <taxon>Erysipelotrichia</taxon>
        <taxon>Erysipelotrichales</taxon>
        <taxon>Coprobacillaceae</taxon>
        <taxon>Thomasclavelia</taxon>
    </lineage>
</organism>
<dbReference type="EMBL" id="QUSL01000028">
    <property type="protein sequence ID" value="RGD81033.1"/>
    <property type="molecule type" value="Genomic_DNA"/>
</dbReference>
<evidence type="ECO:0000313" key="4">
    <source>
        <dbReference type="EMBL" id="MDB7085040.1"/>
    </source>
</evidence>
<evidence type="ECO:0000256" key="1">
    <source>
        <dbReference type="ARBA" id="ARBA00002486"/>
    </source>
</evidence>
<dbReference type="SUPFAM" id="SSF53067">
    <property type="entry name" value="Actin-like ATPase domain"/>
    <property type="match status" value="1"/>
</dbReference>
<protein>
    <submittedName>
        <fullName evidence="5">ROK family protein</fullName>
    </submittedName>
</protein>
<keyword evidence="3" id="KW-0119">Carbohydrate metabolism</keyword>
<keyword evidence="3" id="KW-0859">Xylose metabolism</keyword>
<name>A0A3E3AAF4_9FIRM</name>
<dbReference type="GO" id="GO:0042732">
    <property type="term" value="P:D-xylose metabolic process"/>
    <property type="evidence" value="ECO:0007669"/>
    <property type="project" value="UniProtKB-KW"/>
</dbReference>
<dbReference type="Gene3D" id="3.30.420.40">
    <property type="match status" value="2"/>
</dbReference>
<evidence type="ECO:0000313" key="5">
    <source>
        <dbReference type="EMBL" id="RGD81033.1"/>
    </source>
</evidence>
<dbReference type="CDD" id="cd23763">
    <property type="entry name" value="ASKHA_ATPase_ROK"/>
    <property type="match status" value="1"/>
</dbReference>
<dbReference type="InterPro" id="IPR043129">
    <property type="entry name" value="ATPase_NBD"/>
</dbReference>
<dbReference type="PANTHER" id="PTHR18964">
    <property type="entry name" value="ROK (REPRESSOR, ORF, KINASE) FAMILY"/>
    <property type="match status" value="1"/>
</dbReference>
<dbReference type="Pfam" id="PF00480">
    <property type="entry name" value="ROK"/>
    <property type="match status" value="1"/>
</dbReference>
<dbReference type="Proteomes" id="UP000261032">
    <property type="component" value="Unassembled WGS sequence"/>
</dbReference>
<dbReference type="Gene3D" id="1.10.10.10">
    <property type="entry name" value="Winged helix-like DNA-binding domain superfamily/Winged helix DNA-binding domain"/>
    <property type="match status" value="1"/>
</dbReference>
<dbReference type="Proteomes" id="UP001211987">
    <property type="component" value="Unassembled WGS sequence"/>
</dbReference>
<comment type="similarity">
    <text evidence="2">Belongs to the ROK (NagC/XylR) family.</text>
</comment>
<dbReference type="RefSeq" id="WP_003539611.1">
    <property type="nucleotide sequence ID" value="NZ_AP031443.1"/>
</dbReference>
<reference evidence="5 6" key="1">
    <citation type="submission" date="2018-08" db="EMBL/GenBank/DDBJ databases">
        <title>A genome reference for cultivated species of the human gut microbiota.</title>
        <authorList>
            <person name="Zou Y."/>
            <person name="Xue W."/>
            <person name="Luo G."/>
        </authorList>
    </citation>
    <scope>NUCLEOTIDE SEQUENCE [LARGE SCALE GENOMIC DNA]</scope>
    <source>
        <strain evidence="5 6">OM06-4</strain>
    </source>
</reference>
<sequence length="328" mass="37240">MVKITELKTNNIHQVRLCFYNGEIWTKNDLAKHTGLSLAATTNILQLLLKDDEIKLVGEAQSTGGRKSKQYILNKDYYHLGNVSLKRDDQYYYFLVKITDLLGNILKEEKLISEEGSIDELLEAISNLICDDYKVTVLALSIPGVCKDGKVGICDFEALRNCELLKLLKEHFNLDIIMDNDVNAASIGFGIHYPNANNLALMYQPKIKYVGCGILINHRLCSGYSNFAGELSYLPFMSHHEQDEMLFKAPNDLLLKQLATICCVINPEIIGVCSDVFKEFDSSQLINYLPAEHWPKIIDIDNLDQLIKDGLYSLGIEVLKNKMRKRDR</sequence>
<proteinExistence type="inferred from homology"/>
<dbReference type="InterPro" id="IPR036388">
    <property type="entry name" value="WH-like_DNA-bd_sf"/>
</dbReference>
<evidence type="ECO:0000313" key="6">
    <source>
        <dbReference type="Proteomes" id="UP000261032"/>
    </source>
</evidence>
<evidence type="ECO:0000256" key="2">
    <source>
        <dbReference type="ARBA" id="ARBA00006479"/>
    </source>
</evidence>
<dbReference type="SUPFAM" id="SSF46785">
    <property type="entry name" value="Winged helix' DNA-binding domain"/>
    <property type="match status" value="1"/>
</dbReference>
<comment type="caution">
    <text evidence="5">The sequence shown here is derived from an EMBL/GenBank/DDBJ whole genome shotgun (WGS) entry which is preliminary data.</text>
</comment>
<dbReference type="InterPro" id="IPR000600">
    <property type="entry name" value="ROK"/>
</dbReference>
<dbReference type="AlphaFoldDB" id="A0A3E3AAF4"/>
<comment type="function">
    <text evidence="1">Transcriptional repressor of xylose-utilizing enzymes.</text>
</comment>
<evidence type="ECO:0000256" key="3">
    <source>
        <dbReference type="ARBA" id="ARBA00022629"/>
    </source>
</evidence>
<accession>A0A3E3AAF4</accession>
<reference evidence="4" key="2">
    <citation type="submission" date="2023-01" db="EMBL/GenBank/DDBJ databases">
        <title>Human gut microbiome strain richness.</title>
        <authorList>
            <person name="Chen-Liaw A."/>
        </authorList>
    </citation>
    <scope>NUCLEOTIDE SEQUENCE</scope>
    <source>
        <strain evidence="4">1001217st2_G6_1001217B_191108</strain>
    </source>
</reference>
<dbReference type="EMBL" id="JAQLKE010000029">
    <property type="protein sequence ID" value="MDB7085040.1"/>
    <property type="molecule type" value="Genomic_DNA"/>
</dbReference>
<dbReference type="InterPro" id="IPR036390">
    <property type="entry name" value="WH_DNA-bd_sf"/>
</dbReference>
<dbReference type="GeneID" id="64197759"/>
<gene>
    <name evidence="5" type="ORF">DXB93_14590</name>
    <name evidence="4" type="ORF">PM738_14630</name>
</gene>
<dbReference type="PANTHER" id="PTHR18964:SF149">
    <property type="entry name" value="BIFUNCTIONAL UDP-N-ACETYLGLUCOSAMINE 2-EPIMERASE_N-ACETYLMANNOSAMINE KINASE"/>
    <property type="match status" value="1"/>
</dbReference>